<evidence type="ECO:0000256" key="2">
    <source>
        <dbReference type="ARBA" id="ARBA00022475"/>
    </source>
</evidence>
<proteinExistence type="predicted"/>
<keyword evidence="3 8" id="KW-0812">Transmembrane</keyword>
<protein>
    <recommendedName>
        <fullName evidence="11">Glutamate receptor</fullName>
    </recommendedName>
</protein>
<sequence length="229" mass="26085">VPINTSANSSLTFAMSKDTFRTACLECGFVRRDRFSYTYIPTLEGTSLSVGYINEKDMSLSELGTSFTRLGAVSFSWPYIIDYITYAHPVPRRRESYAAMLWPFSIPTWTVLMATLISCSVFVHLFGGPMMPGKGKDVPDFWLLLALLFRQTTQSYGEYSRLSYRFFILGWAVFVFYISNLYCSSLLSLLSMPLFEPEITSLNQLYTGIKQGRFRCGTQTSTTIYDILQ</sequence>
<keyword evidence="7" id="KW-0325">Glycoprotein</keyword>
<evidence type="ECO:0000256" key="6">
    <source>
        <dbReference type="ARBA" id="ARBA00023170"/>
    </source>
</evidence>
<keyword evidence="4 8" id="KW-1133">Transmembrane helix</keyword>
<evidence type="ECO:0000256" key="7">
    <source>
        <dbReference type="ARBA" id="ARBA00023180"/>
    </source>
</evidence>
<dbReference type="InterPro" id="IPR052192">
    <property type="entry name" value="Insect_Ionotropic_Sensory_Rcpt"/>
</dbReference>
<evidence type="ECO:0000256" key="4">
    <source>
        <dbReference type="ARBA" id="ARBA00022989"/>
    </source>
</evidence>
<evidence type="ECO:0000256" key="3">
    <source>
        <dbReference type="ARBA" id="ARBA00022692"/>
    </source>
</evidence>
<dbReference type="PANTHER" id="PTHR42643">
    <property type="entry name" value="IONOTROPIC RECEPTOR 20A-RELATED"/>
    <property type="match status" value="1"/>
</dbReference>
<accession>A0A1V9Y1Y7</accession>
<dbReference type="OrthoDB" id="6501534at2759"/>
<feature type="transmembrane region" description="Helical" evidence="8">
    <location>
        <begin position="101"/>
        <end position="126"/>
    </location>
</feature>
<feature type="non-terminal residue" evidence="9">
    <location>
        <position position="229"/>
    </location>
</feature>
<reference evidence="9 10" key="1">
    <citation type="journal article" date="2017" name="Gigascience">
        <title>Draft genome of the honey bee ectoparasitic mite, Tropilaelaps mercedesae, is shaped by the parasitic life history.</title>
        <authorList>
            <person name="Dong X."/>
            <person name="Armstrong S.D."/>
            <person name="Xia D."/>
            <person name="Makepeace B.L."/>
            <person name="Darby A.C."/>
            <person name="Kadowaki T."/>
        </authorList>
    </citation>
    <scope>NUCLEOTIDE SEQUENCE [LARGE SCALE GENOMIC DNA]</scope>
    <source>
        <strain evidence="9">Wuxi-XJTLU</strain>
    </source>
</reference>
<evidence type="ECO:0000313" key="10">
    <source>
        <dbReference type="Proteomes" id="UP000192247"/>
    </source>
</evidence>
<evidence type="ECO:0000313" key="9">
    <source>
        <dbReference type="EMBL" id="OQR79703.1"/>
    </source>
</evidence>
<dbReference type="AlphaFoldDB" id="A0A1V9Y1Y7"/>
<comment type="subcellular location">
    <subcellularLocation>
        <location evidence="1">Cell membrane</location>
        <topology evidence="1">Multi-pass membrane protein</topology>
    </subcellularLocation>
</comment>
<dbReference type="Proteomes" id="UP000192247">
    <property type="component" value="Unassembled WGS sequence"/>
</dbReference>
<keyword evidence="5 8" id="KW-0472">Membrane</keyword>
<keyword evidence="2" id="KW-1003">Cell membrane</keyword>
<feature type="transmembrane region" description="Helical" evidence="8">
    <location>
        <begin position="162"/>
        <end position="183"/>
    </location>
</feature>
<evidence type="ECO:0000256" key="8">
    <source>
        <dbReference type="SAM" id="Phobius"/>
    </source>
</evidence>
<dbReference type="PANTHER" id="PTHR42643:SF24">
    <property type="entry name" value="IONOTROPIC RECEPTOR 60A"/>
    <property type="match status" value="1"/>
</dbReference>
<dbReference type="Gene3D" id="1.10.287.70">
    <property type="match status" value="1"/>
</dbReference>
<dbReference type="EMBL" id="MNPL01000796">
    <property type="protein sequence ID" value="OQR79703.1"/>
    <property type="molecule type" value="Genomic_DNA"/>
</dbReference>
<comment type="caution">
    <text evidence="9">The sequence shown here is derived from an EMBL/GenBank/DDBJ whole genome shotgun (WGS) entry which is preliminary data.</text>
</comment>
<evidence type="ECO:0000256" key="5">
    <source>
        <dbReference type="ARBA" id="ARBA00023136"/>
    </source>
</evidence>
<keyword evidence="6" id="KW-0675">Receptor</keyword>
<keyword evidence="10" id="KW-1185">Reference proteome</keyword>
<name>A0A1V9Y1Y7_9ACAR</name>
<evidence type="ECO:0008006" key="11">
    <source>
        <dbReference type="Google" id="ProtNLM"/>
    </source>
</evidence>
<dbReference type="GO" id="GO:0005886">
    <property type="term" value="C:plasma membrane"/>
    <property type="evidence" value="ECO:0007669"/>
    <property type="project" value="UniProtKB-SubCell"/>
</dbReference>
<gene>
    <name evidence="9" type="ORF">BIW11_05545</name>
</gene>
<evidence type="ECO:0000256" key="1">
    <source>
        <dbReference type="ARBA" id="ARBA00004651"/>
    </source>
</evidence>
<organism evidence="9 10">
    <name type="scientific">Tropilaelaps mercedesae</name>
    <dbReference type="NCBI Taxonomy" id="418985"/>
    <lineage>
        <taxon>Eukaryota</taxon>
        <taxon>Metazoa</taxon>
        <taxon>Ecdysozoa</taxon>
        <taxon>Arthropoda</taxon>
        <taxon>Chelicerata</taxon>
        <taxon>Arachnida</taxon>
        <taxon>Acari</taxon>
        <taxon>Parasitiformes</taxon>
        <taxon>Mesostigmata</taxon>
        <taxon>Gamasina</taxon>
        <taxon>Dermanyssoidea</taxon>
        <taxon>Laelapidae</taxon>
        <taxon>Tropilaelaps</taxon>
    </lineage>
</organism>
<dbReference type="InParanoid" id="A0A1V9Y1Y7"/>
<feature type="non-terminal residue" evidence="9">
    <location>
        <position position="1"/>
    </location>
</feature>